<gene>
    <name evidence="4" type="ORF">SAMN06269250_4431</name>
</gene>
<evidence type="ECO:0000259" key="2">
    <source>
        <dbReference type="Pfam" id="PF01370"/>
    </source>
</evidence>
<dbReference type="InterPro" id="IPR013549">
    <property type="entry name" value="DUF1731"/>
</dbReference>
<feature type="domain" description="NAD-dependent epimerase/dehydratase" evidence="2">
    <location>
        <begin position="6"/>
        <end position="225"/>
    </location>
</feature>
<evidence type="ECO:0000313" key="5">
    <source>
        <dbReference type="Proteomes" id="UP000219452"/>
    </source>
</evidence>
<dbReference type="Gene3D" id="3.40.50.720">
    <property type="entry name" value="NAD(P)-binding Rossmann-like Domain"/>
    <property type="match status" value="1"/>
</dbReference>
<dbReference type="OrthoDB" id="9801773at2"/>
<evidence type="ECO:0000256" key="1">
    <source>
        <dbReference type="ARBA" id="ARBA00009353"/>
    </source>
</evidence>
<dbReference type="EMBL" id="OCNH01000003">
    <property type="protein sequence ID" value="SOD93253.1"/>
    <property type="molecule type" value="Genomic_DNA"/>
</dbReference>
<feature type="domain" description="DUF1731" evidence="3">
    <location>
        <begin position="263"/>
        <end position="309"/>
    </location>
</feature>
<dbReference type="Proteomes" id="UP000219452">
    <property type="component" value="Unassembled WGS sequence"/>
</dbReference>
<proteinExistence type="inferred from homology"/>
<dbReference type="Pfam" id="PF01370">
    <property type="entry name" value="Epimerase"/>
    <property type="match status" value="1"/>
</dbReference>
<dbReference type="PANTHER" id="PTHR11092">
    <property type="entry name" value="SUGAR NUCLEOTIDE EPIMERASE RELATED"/>
    <property type="match status" value="1"/>
</dbReference>
<dbReference type="AlphaFoldDB" id="A0A286GCJ8"/>
<keyword evidence="5" id="KW-1185">Reference proteome</keyword>
<dbReference type="RefSeq" id="WP_097128381.1">
    <property type="nucleotide sequence ID" value="NZ_OCNH01000003.1"/>
</dbReference>
<evidence type="ECO:0000313" key="4">
    <source>
        <dbReference type="EMBL" id="SOD93253.1"/>
    </source>
</evidence>
<name>A0A286GCJ8_9BACT</name>
<accession>A0A286GCJ8</accession>
<dbReference type="NCBIfam" id="TIGR01777">
    <property type="entry name" value="yfcH"/>
    <property type="match status" value="1"/>
</dbReference>
<dbReference type="InterPro" id="IPR001509">
    <property type="entry name" value="Epimerase_deHydtase"/>
</dbReference>
<organism evidence="4 5">
    <name type="scientific">Spirosoma fluviale</name>
    <dbReference type="NCBI Taxonomy" id="1597977"/>
    <lineage>
        <taxon>Bacteria</taxon>
        <taxon>Pseudomonadati</taxon>
        <taxon>Bacteroidota</taxon>
        <taxon>Cytophagia</taxon>
        <taxon>Cytophagales</taxon>
        <taxon>Cytophagaceae</taxon>
        <taxon>Spirosoma</taxon>
    </lineage>
</organism>
<sequence length="312" mass="34652">MKTLKVILAGGSGFVGQLLIDHWQHAAVDIVVLTRKPYADHDQVRYVVWDGETLGAWVQELNNADVLINLAGKSVDCRYTASNKALILRSRISPTTILGTAIRQLPKPPRLWINAASATIYRHAPDRPMDELTGDIDNGLPEHEFSVQVCKRWEEAFWTAETPETVRKVALRMAIVLGQKGGAFPLLKRLTRFGLGGKMGDGNQFISWLHERDLGRIFDFIITNNSVSGTLNASAPNPVRNHQFMALLRQSLAIPFGLPANEWMLEVGAVLLGTETELLLKSRNVVPKRLLDAGFMFDYTNAENAIDALTTK</sequence>
<comment type="similarity">
    <text evidence="1">Belongs to the NAD(P)-dependent epimerase/dehydratase family. SDR39U1 subfamily.</text>
</comment>
<dbReference type="InterPro" id="IPR010099">
    <property type="entry name" value="SDR39U1"/>
</dbReference>
<dbReference type="InterPro" id="IPR036291">
    <property type="entry name" value="NAD(P)-bd_dom_sf"/>
</dbReference>
<protein>
    <recommendedName>
        <fullName evidence="6">DUF1731 domain-containing protein</fullName>
    </recommendedName>
</protein>
<dbReference type="SUPFAM" id="SSF51735">
    <property type="entry name" value="NAD(P)-binding Rossmann-fold domains"/>
    <property type="match status" value="1"/>
</dbReference>
<evidence type="ECO:0008006" key="6">
    <source>
        <dbReference type="Google" id="ProtNLM"/>
    </source>
</evidence>
<dbReference type="Pfam" id="PF08338">
    <property type="entry name" value="DUF1731"/>
    <property type="match status" value="1"/>
</dbReference>
<dbReference type="PANTHER" id="PTHR11092:SF0">
    <property type="entry name" value="EPIMERASE FAMILY PROTEIN SDR39U1"/>
    <property type="match status" value="1"/>
</dbReference>
<evidence type="ECO:0000259" key="3">
    <source>
        <dbReference type="Pfam" id="PF08338"/>
    </source>
</evidence>
<reference evidence="5" key="1">
    <citation type="submission" date="2017-09" db="EMBL/GenBank/DDBJ databases">
        <authorList>
            <person name="Varghese N."/>
            <person name="Submissions S."/>
        </authorList>
    </citation>
    <scope>NUCLEOTIDE SEQUENCE [LARGE SCALE GENOMIC DNA]</scope>
    <source>
        <strain evidence="5">DSM 29961</strain>
    </source>
</reference>